<comment type="catalytic activity">
    <reaction evidence="2">
        <text>4-amino-2-methyl-5-(phosphooxymethyl)pyrimidine + ATP = 4-amino-2-methyl-5-(diphosphooxymethyl)pyrimidine + ADP</text>
        <dbReference type="Rhea" id="RHEA:19893"/>
        <dbReference type="ChEBI" id="CHEBI:30616"/>
        <dbReference type="ChEBI" id="CHEBI:57841"/>
        <dbReference type="ChEBI" id="CHEBI:58354"/>
        <dbReference type="ChEBI" id="CHEBI:456216"/>
        <dbReference type="EC" id="2.7.4.7"/>
    </reaction>
</comment>
<comment type="similarity">
    <text evidence="4">Belongs to the ThiD family.</text>
</comment>
<dbReference type="Proteomes" id="UP000606870">
    <property type="component" value="Unassembled WGS sequence"/>
</dbReference>
<dbReference type="EC" id="2.7.1.49" evidence="5"/>
<evidence type="ECO:0000256" key="6">
    <source>
        <dbReference type="ARBA" id="ARBA00012963"/>
    </source>
</evidence>
<dbReference type="RefSeq" id="WP_186503211.1">
    <property type="nucleotide sequence ID" value="NZ_JACOGK010000019.1"/>
</dbReference>
<evidence type="ECO:0000256" key="10">
    <source>
        <dbReference type="ARBA" id="ARBA00042102"/>
    </source>
</evidence>
<comment type="pathway">
    <text evidence="9">Cofactor biosynthesis; thiamine diphosphate biosynthesis; 4-amino-2-methyl-5-diphosphomethylpyrimidine from 5-amino-1-(5-phospho-D-ribosyl)imidazole: step 2/3.</text>
</comment>
<dbReference type="PANTHER" id="PTHR20858">
    <property type="entry name" value="PHOSPHOMETHYLPYRIMIDINE KINASE"/>
    <property type="match status" value="1"/>
</dbReference>
<keyword evidence="13" id="KW-0418">Kinase</keyword>
<dbReference type="EMBL" id="JACOGK010000019">
    <property type="protein sequence ID" value="MBC3537055.1"/>
    <property type="molecule type" value="Genomic_DNA"/>
</dbReference>
<evidence type="ECO:0000256" key="9">
    <source>
        <dbReference type="ARBA" id="ARBA00037917"/>
    </source>
</evidence>
<dbReference type="Gene3D" id="3.40.1190.20">
    <property type="match status" value="1"/>
</dbReference>
<comment type="caution">
    <text evidence="13">The sequence shown here is derived from an EMBL/GenBank/DDBJ whole genome shotgun (WGS) entry which is preliminary data.</text>
</comment>
<evidence type="ECO:0000256" key="5">
    <source>
        <dbReference type="ARBA" id="ARBA00012135"/>
    </source>
</evidence>
<evidence type="ECO:0000313" key="14">
    <source>
        <dbReference type="Proteomes" id="UP000606870"/>
    </source>
</evidence>
<dbReference type="GO" id="GO:0008902">
    <property type="term" value="F:hydroxymethylpyrimidine kinase activity"/>
    <property type="evidence" value="ECO:0007669"/>
    <property type="project" value="UniProtKB-EC"/>
</dbReference>
<evidence type="ECO:0000256" key="11">
    <source>
        <dbReference type="ARBA" id="ARBA00043176"/>
    </source>
</evidence>
<protein>
    <recommendedName>
        <fullName evidence="7">Hydroxymethylpyrimidine/phosphomethylpyrimidine kinase</fullName>
        <ecNumber evidence="5">2.7.1.49</ecNumber>
        <ecNumber evidence="6">2.7.4.7</ecNumber>
    </recommendedName>
    <alternativeName>
        <fullName evidence="10">Hydroxymethylpyrimidine kinase</fullName>
    </alternativeName>
    <alternativeName>
        <fullName evidence="11">Hydroxymethylpyrimidine phosphate kinase</fullName>
    </alternativeName>
</protein>
<dbReference type="CDD" id="cd01169">
    <property type="entry name" value="HMPP_kinase"/>
    <property type="match status" value="1"/>
</dbReference>
<dbReference type="GO" id="GO:0008972">
    <property type="term" value="F:phosphomethylpyrimidine kinase activity"/>
    <property type="evidence" value="ECO:0007669"/>
    <property type="project" value="UniProtKB-EC"/>
</dbReference>
<evidence type="ECO:0000256" key="7">
    <source>
        <dbReference type="ARBA" id="ARBA00019161"/>
    </source>
</evidence>
<dbReference type="InterPro" id="IPR029056">
    <property type="entry name" value="Ribokinase-like"/>
</dbReference>
<feature type="domain" description="Pyridoxamine kinase/Phosphomethylpyrimidine kinase" evidence="12">
    <location>
        <begin position="11"/>
        <end position="254"/>
    </location>
</feature>
<dbReference type="Pfam" id="PF08543">
    <property type="entry name" value="Phos_pyr_kin"/>
    <property type="match status" value="1"/>
</dbReference>
<evidence type="ECO:0000313" key="13">
    <source>
        <dbReference type="EMBL" id="MBC3537055.1"/>
    </source>
</evidence>
<reference evidence="13 14" key="1">
    <citation type="submission" date="2020-08" db="EMBL/GenBank/DDBJ databases">
        <authorList>
            <person name="Liu C."/>
            <person name="Sun Q."/>
        </authorList>
    </citation>
    <scope>NUCLEOTIDE SEQUENCE [LARGE SCALE GENOMIC DNA]</scope>
    <source>
        <strain evidence="13 14">NSJ-59</strain>
    </source>
</reference>
<comment type="pathway">
    <text evidence="3">Cofactor biosynthesis; thiamine diphosphate biosynthesis; 4-amino-2-methyl-5-diphosphomethylpyrimidine from 5-amino-1-(5-phospho-D-ribosyl)imidazole: step 3/3.</text>
</comment>
<dbReference type="EC" id="2.7.4.7" evidence="6"/>
<dbReference type="NCBIfam" id="TIGR00097">
    <property type="entry name" value="HMP-P_kinase"/>
    <property type="match status" value="1"/>
</dbReference>
<evidence type="ECO:0000256" key="3">
    <source>
        <dbReference type="ARBA" id="ARBA00004769"/>
    </source>
</evidence>
<dbReference type="PANTHER" id="PTHR20858:SF17">
    <property type="entry name" value="HYDROXYMETHYLPYRIMIDINE_PHOSPHOMETHYLPYRIMIDINE KINASE THI20-RELATED"/>
    <property type="match status" value="1"/>
</dbReference>
<sequence length="266" mass="28075">MKHVLSIAGTDPSGGAGAAADCKTFCAHGCFALNVITAVVSQNTQGVRGYMDVTPDLIADQIDAVFEDIDVDAVKIGMVSVPETIRVIADKLKQYTPRVVVIDPVMVATSGHRLLVPEAEQTLRDILLPLADVLTPNIPEAEVLTGKEIHSLADMEAVGREIAAMGAKAVLVKGGHRVEDATDLLFDGTDVHYFKGQRVESTSTHGTGCSLSSAIASNLANGMKLSDAVAAAKHYVFTGIAHAEPIGKGHGPIHHFYELYKKAGLI</sequence>
<accession>A0ABR6VID7</accession>
<evidence type="ECO:0000256" key="8">
    <source>
        <dbReference type="ARBA" id="ARBA00022977"/>
    </source>
</evidence>
<dbReference type="InterPro" id="IPR013749">
    <property type="entry name" value="PM/HMP-P_kinase-1"/>
</dbReference>
<evidence type="ECO:0000256" key="4">
    <source>
        <dbReference type="ARBA" id="ARBA00009879"/>
    </source>
</evidence>
<dbReference type="SUPFAM" id="SSF53613">
    <property type="entry name" value="Ribokinase-like"/>
    <property type="match status" value="1"/>
</dbReference>
<proteinExistence type="inferred from homology"/>
<comment type="catalytic activity">
    <reaction evidence="1">
        <text>4-amino-5-hydroxymethyl-2-methylpyrimidine + ATP = 4-amino-2-methyl-5-(phosphooxymethyl)pyrimidine + ADP + H(+)</text>
        <dbReference type="Rhea" id="RHEA:23096"/>
        <dbReference type="ChEBI" id="CHEBI:15378"/>
        <dbReference type="ChEBI" id="CHEBI:16892"/>
        <dbReference type="ChEBI" id="CHEBI:30616"/>
        <dbReference type="ChEBI" id="CHEBI:58354"/>
        <dbReference type="ChEBI" id="CHEBI:456216"/>
        <dbReference type="EC" id="2.7.1.49"/>
    </reaction>
</comment>
<evidence type="ECO:0000256" key="1">
    <source>
        <dbReference type="ARBA" id="ARBA00000151"/>
    </source>
</evidence>
<gene>
    <name evidence="13" type="primary">thiD</name>
    <name evidence="13" type="ORF">H8J70_07310</name>
</gene>
<keyword evidence="14" id="KW-1185">Reference proteome</keyword>
<evidence type="ECO:0000259" key="12">
    <source>
        <dbReference type="Pfam" id="PF08543"/>
    </source>
</evidence>
<keyword evidence="8" id="KW-0784">Thiamine biosynthesis</keyword>
<keyword evidence="13" id="KW-0808">Transferase</keyword>
<organism evidence="13 14">
    <name type="scientific">Megasphaera hominis</name>
    <dbReference type="NCBI Taxonomy" id="159836"/>
    <lineage>
        <taxon>Bacteria</taxon>
        <taxon>Bacillati</taxon>
        <taxon>Bacillota</taxon>
        <taxon>Negativicutes</taxon>
        <taxon>Veillonellales</taxon>
        <taxon>Veillonellaceae</taxon>
        <taxon>Megasphaera</taxon>
    </lineage>
</organism>
<name>A0ABR6VID7_9FIRM</name>
<evidence type="ECO:0000256" key="2">
    <source>
        <dbReference type="ARBA" id="ARBA00000565"/>
    </source>
</evidence>
<dbReference type="InterPro" id="IPR004399">
    <property type="entry name" value="HMP/HMP-P_kinase_dom"/>
</dbReference>